<dbReference type="AlphaFoldDB" id="A0A9J6AFS7"/>
<sequence>MHSLFLGLGTNNQRRFEMQYMGWWCIQHRYRKIQLEVDSQPLIHWLNHEPPPWALNGVFGTLRLTNQLGNLQVQSHIERQSVQPTSYLNRVITPSIL</sequence>
<accession>A0A9J6AFS7</accession>
<gene>
    <name evidence="1" type="ORF">H5410_008358</name>
</gene>
<reference evidence="1 2" key="1">
    <citation type="submission" date="2020-09" db="EMBL/GenBank/DDBJ databases">
        <title>De no assembly of potato wild relative species, Solanum commersonii.</title>
        <authorList>
            <person name="Cho K."/>
        </authorList>
    </citation>
    <scope>NUCLEOTIDE SEQUENCE [LARGE SCALE GENOMIC DNA]</scope>
    <source>
        <strain evidence="1">LZ3.2</strain>
        <tissue evidence="1">Leaf</tissue>
    </source>
</reference>
<proteinExistence type="predicted"/>
<evidence type="ECO:0008006" key="3">
    <source>
        <dbReference type="Google" id="ProtNLM"/>
    </source>
</evidence>
<evidence type="ECO:0000313" key="1">
    <source>
        <dbReference type="EMBL" id="KAG5623140.1"/>
    </source>
</evidence>
<comment type="caution">
    <text evidence="1">The sequence shown here is derived from an EMBL/GenBank/DDBJ whole genome shotgun (WGS) entry which is preliminary data.</text>
</comment>
<dbReference type="EMBL" id="JACXVP010000002">
    <property type="protein sequence ID" value="KAG5623140.1"/>
    <property type="molecule type" value="Genomic_DNA"/>
</dbReference>
<evidence type="ECO:0000313" key="2">
    <source>
        <dbReference type="Proteomes" id="UP000824120"/>
    </source>
</evidence>
<name>A0A9J6AFS7_SOLCO</name>
<protein>
    <recommendedName>
        <fullName evidence="3">RNase H type-1 domain-containing protein</fullName>
    </recommendedName>
</protein>
<dbReference type="Proteomes" id="UP000824120">
    <property type="component" value="Chromosome 2"/>
</dbReference>
<organism evidence="1 2">
    <name type="scientific">Solanum commersonii</name>
    <name type="common">Commerson's wild potato</name>
    <name type="synonym">Commerson's nightshade</name>
    <dbReference type="NCBI Taxonomy" id="4109"/>
    <lineage>
        <taxon>Eukaryota</taxon>
        <taxon>Viridiplantae</taxon>
        <taxon>Streptophyta</taxon>
        <taxon>Embryophyta</taxon>
        <taxon>Tracheophyta</taxon>
        <taxon>Spermatophyta</taxon>
        <taxon>Magnoliopsida</taxon>
        <taxon>eudicotyledons</taxon>
        <taxon>Gunneridae</taxon>
        <taxon>Pentapetalae</taxon>
        <taxon>asterids</taxon>
        <taxon>lamiids</taxon>
        <taxon>Solanales</taxon>
        <taxon>Solanaceae</taxon>
        <taxon>Solanoideae</taxon>
        <taxon>Solaneae</taxon>
        <taxon>Solanum</taxon>
    </lineage>
</organism>
<keyword evidence="2" id="KW-1185">Reference proteome</keyword>